<dbReference type="InterPro" id="IPR004446">
    <property type="entry name" value="Heptose_bisP_phosphatase"/>
</dbReference>
<dbReference type="Gene3D" id="3.90.550.10">
    <property type="entry name" value="Spore Coat Polysaccharide Biosynthesis Protein SpsA, Chain A"/>
    <property type="match status" value="1"/>
</dbReference>
<dbReference type="PANTHER" id="PTHR42891:SF1">
    <property type="entry name" value="D-GLYCERO-BETA-D-MANNO-HEPTOSE-1,7-BISPHOSPHATE 7-PHOSPHATASE"/>
    <property type="match status" value="1"/>
</dbReference>
<dbReference type="InterPro" id="IPR036412">
    <property type="entry name" value="HAD-like_sf"/>
</dbReference>
<dbReference type="Gene3D" id="3.40.50.1000">
    <property type="entry name" value="HAD superfamily/HAD-like"/>
    <property type="match status" value="1"/>
</dbReference>
<dbReference type="RefSeq" id="WP_247025857.1">
    <property type="nucleotide sequence ID" value="NZ_JALKCH010000001.1"/>
</dbReference>
<feature type="region of interest" description="Disordered" evidence="1">
    <location>
        <begin position="175"/>
        <end position="208"/>
    </location>
</feature>
<evidence type="ECO:0000259" key="2">
    <source>
        <dbReference type="Pfam" id="PF00483"/>
    </source>
</evidence>
<dbReference type="EMBL" id="JALKCH010000001">
    <property type="protein sequence ID" value="MCK0195581.1"/>
    <property type="molecule type" value="Genomic_DNA"/>
</dbReference>
<dbReference type="SUPFAM" id="SSF53448">
    <property type="entry name" value="Nucleotide-diphospho-sugar transferases"/>
    <property type="match status" value="1"/>
</dbReference>
<dbReference type="Pfam" id="PF00483">
    <property type="entry name" value="NTP_transferase"/>
    <property type="match status" value="1"/>
</dbReference>
<keyword evidence="4" id="KW-1185">Reference proteome</keyword>
<organism evidence="3 4">
    <name type="scientific">Ancylobacter crimeensis</name>
    <dbReference type="NCBI Taxonomy" id="2579147"/>
    <lineage>
        <taxon>Bacteria</taxon>
        <taxon>Pseudomonadati</taxon>
        <taxon>Pseudomonadota</taxon>
        <taxon>Alphaproteobacteria</taxon>
        <taxon>Hyphomicrobiales</taxon>
        <taxon>Xanthobacteraceae</taxon>
        <taxon>Ancylobacter</taxon>
    </lineage>
</organism>
<comment type="caution">
    <text evidence="3">The sequence shown here is derived from an EMBL/GenBank/DDBJ whole genome shotgun (WGS) entry which is preliminary data.</text>
</comment>
<dbReference type="InterPro" id="IPR005835">
    <property type="entry name" value="NTP_transferase_dom"/>
</dbReference>
<gene>
    <name evidence="3" type="ORF">MWN34_01500</name>
</gene>
<dbReference type="SUPFAM" id="SSF56784">
    <property type="entry name" value="HAD-like"/>
    <property type="match status" value="1"/>
</dbReference>
<evidence type="ECO:0000256" key="1">
    <source>
        <dbReference type="SAM" id="MobiDB-lite"/>
    </source>
</evidence>
<accession>A0ABT0D6L3</accession>
<proteinExistence type="predicted"/>
<dbReference type="InterPro" id="IPR029044">
    <property type="entry name" value="Nucleotide-diphossugar_trans"/>
</dbReference>
<feature type="domain" description="Nucleotidyl transferase" evidence="2">
    <location>
        <begin position="28"/>
        <end position="139"/>
    </location>
</feature>
<sequence>MIEQCVILCDGFGSSGVAAGSAVPATLTPPTLTPVAGIAFLERVIADLARQGVRRVLLVAVPDHAALRDFAAREEVFARLGLSVSIAAAPEAAGTGGALWQVREALDDSFFVLSGQSWFDIPLTELARLLREGPDQLGVLALRQVTEEAGLAFEELDLDSLDLDPDELAALMSAMEAEDEHEPEQAASKEDNDEDEDEDEDDDAGPVFMPAGAGAFRRAIAARLTPSSSLMEDVVPDLVDEGLIGVADFEAPFIEIARPGAEADAARLMAERPALFLARDALLAGTGPTLEWTPGAREAIRAANEAGHYVFVLAEGPAGADASEDDHQALMARLAEDLATIGTRLDDSRFLPALRAHDAAAAMLPDLMRHWRVDAARSVAVGLAPADLAAARAAGIADLPASGGDLRALLAGSNGGTPPSR</sequence>
<reference evidence="3 4" key="1">
    <citation type="submission" date="2022-04" db="EMBL/GenBank/DDBJ databases">
        <authorList>
            <person name="Grouzdev D.S."/>
            <person name="Pantiukh K.S."/>
            <person name="Krutkina M.S."/>
        </authorList>
    </citation>
    <scope>NUCLEOTIDE SEQUENCE [LARGE SCALE GENOMIC DNA]</scope>
    <source>
        <strain evidence="3 4">6x-1</strain>
    </source>
</reference>
<dbReference type="InterPro" id="IPR023214">
    <property type="entry name" value="HAD_sf"/>
</dbReference>
<name>A0ABT0D6L3_9HYPH</name>
<evidence type="ECO:0000313" key="4">
    <source>
        <dbReference type="Proteomes" id="UP001203284"/>
    </source>
</evidence>
<dbReference type="PANTHER" id="PTHR42891">
    <property type="entry name" value="D-GLYCERO-BETA-D-MANNO-HEPTOSE-1,7-BISPHOSPHATE 7-PHOSPHATASE"/>
    <property type="match status" value="1"/>
</dbReference>
<protein>
    <recommendedName>
        <fullName evidence="2">Nucleotidyl transferase domain-containing protein</fullName>
    </recommendedName>
</protein>
<feature type="compositionally biased region" description="Acidic residues" evidence="1">
    <location>
        <begin position="191"/>
        <end position="204"/>
    </location>
</feature>
<dbReference type="Proteomes" id="UP001203284">
    <property type="component" value="Unassembled WGS sequence"/>
</dbReference>
<evidence type="ECO:0000313" key="3">
    <source>
        <dbReference type="EMBL" id="MCK0195581.1"/>
    </source>
</evidence>